<proteinExistence type="predicted"/>
<name>A0A1L7XAU9_9HELO</name>
<dbReference type="Pfam" id="PF06985">
    <property type="entry name" value="HET"/>
    <property type="match status" value="1"/>
</dbReference>
<feature type="domain" description="Heterokaryon incompatibility" evidence="1">
    <location>
        <begin position="51"/>
        <end position="166"/>
    </location>
</feature>
<dbReference type="EMBL" id="FJOG01000020">
    <property type="protein sequence ID" value="CZR62116.1"/>
    <property type="molecule type" value="Genomic_DNA"/>
</dbReference>
<dbReference type="OrthoDB" id="3563311at2759"/>
<dbReference type="InterPro" id="IPR052895">
    <property type="entry name" value="HetReg/Transcr_Mod"/>
</dbReference>
<dbReference type="PANTHER" id="PTHR24148:SF64">
    <property type="entry name" value="HETEROKARYON INCOMPATIBILITY DOMAIN-CONTAINING PROTEIN"/>
    <property type="match status" value="1"/>
</dbReference>
<evidence type="ECO:0000313" key="2">
    <source>
        <dbReference type="EMBL" id="CZR62116.1"/>
    </source>
</evidence>
<organism evidence="2 3">
    <name type="scientific">Phialocephala subalpina</name>
    <dbReference type="NCBI Taxonomy" id="576137"/>
    <lineage>
        <taxon>Eukaryota</taxon>
        <taxon>Fungi</taxon>
        <taxon>Dikarya</taxon>
        <taxon>Ascomycota</taxon>
        <taxon>Pezizomycotina</taxon>
        <taxon>Leotiomycetes</taxon>
        <taxon>Helotiales</taxon>
        <taxon>Mollisiaceae</taxon>
        <taxon>Phialocephala</taxon>
        <taxon>Phialocephala fortinii species complex</taxon>
    </lineage>
</organism>
<dbReference type="PANTHER" id="PTHR24148">
    <property type="entry name" value="ANKYRIN REPEAT DOMAIN-CONTAINING PROTEIN 39 HOMOLOG-RELATED"/>
    <property type="match status" value="1"/>
</dbReference>
<protein>
    <recommendedName>
        <fullName evidence="1">Heterokaryon incompatibility domain-containing protein</fullName>
    </recommendedName>
</protein>
<dbReference type="InterPro" id="IPR010730">
    <property type="entry name" value="HET"/>
</dbReference>
<dbReference type="AlphaFoldDB" id="A0A1L7XAU9"/>
<dbReference type="Proteomes" id="UP000184330">
    <property type="component" value="Unassembled WGS sequence"/>
</dbReference>
<sequence>MTDIHDPIHKPLDTSKAQIRLLHLQPPLDSEPDAIVCTLSVADPDDDDCKYEALSYEWGDSRSTSLSIMLDGTHFLVRENLWWALWHLRLETEDRILWIDALCINQENGNERNHQVKQMAQVYSKAASVVAWIGRLEQQVYHDGTCDYVKIPESYLESLSEHWSWEKSHKSHIKTITPRESRDPGRPFWKFPDTVLFRILKQRETRAYDSHPEPNMFDAVYAYWDAACENMLDHVYGLLGFVKSCCRDAVPVRYDINPTDLCVNLLQHFFSFHYIAADGFSYSLPREIEVVFKMLYKSARNQNPSACLGNLLGSHVIFGDRQPVLAGVKCEIMGLVLDTPGWMSDGVEIALEHEHKRRNLGSREGVEPLPTFARCIERLIHRQIPNDRSLSVSVHAPMEGTGSPKWLVDHIQKLLDFEKGDKDWLDCSRLPATTESHFLGTRFHSYGIKTKALYGHVEIGDLVCRLNDALLLFVNWAGNDLRIRAIGTSAYSKCQTAHFDDESVQVHYYQLGELYGLVDEWSGGEPLQVEFNDLYL</sequence>
<evidence type="ECO:0000259" key="1">
    <source>
        <dbReference type="Pfam" id="PF06985"/>
    </source>
</evidence>
<keyword evidence="3" id="KW-1185">Reference proteome</keyword>
<reference evidence="2 3" key="1">
    <citation type="submission" date="2016-03" db="EMBL/GenBank/DDBJ databases">
        <authorList>
            <person name="Ploux O."/>
        </authorList>
    </citation>
    <scope>NUCLEOTIDE SEQUENCE [LARGE SCALE GENOMIC DNA]</scope>
    <source>
        <strain evidence="2 3">UAMH 11012</strain>
    </source>
</reference>
<gene>
    <name evidence="2" type="ORF">PAC_12013</name>
</gene>
<accession>A0A1L7XAU9</accession>
<evidence type="ECO:0000313" key="3">
    <source>
        <dbReference type="Proteomes" id="UP000184330"/>
    </source>
</evidence>